<keyword evidence="20" id="KW-1185">Reference proteome</keyword>
<proteinExistence type="inferred from homology"/>
<dbReference type="PROSITE" id="PS01242">
    <property type="entry name" value="ZF_FPG_1"/>
    <property type="match status" value="1"/>
</dbReference>
<keyword evidence="6" id="KW-0227">DNA damage</keyword>
<organism evidence="19 20">
    <name type="scientific">Sporosarcina limicola</name>
    <dbReference type="NCBI Taxonomy" id="34101"/>
    <lineage>
        <taxon>Bacteria</taxon>
        <taxon>Bacillati</taxon>
        <taxon>Bacillota</taxon>
        <taxon>Bacilli</taxon>
        <taxon>Bacillales</taxon>
        <taxon>Caryophanaceae</taxon>
        <taxon>Sporosarcina</taxon>
    </lineage>
</organism>
<dbReference type="InterPro" id="IPR035937">
    <property type="entry name" value="FPG_N"/>
</dbReference>
<evidence type="ECO:0000256" key="1">
    <source>
        <dbReference type="ARBA" id="ARBA00001668"/>
    </source>
</evidence>
<dbReference type="InterPro" id="IPR012319">
    <property type="entry name" value="FPG_cat"/>
</dbReference>
<accession>A0A927R434</accession>
<evidence type="ECO:0000259" key="18">
    <source>
        <dbReference type="PROSITE" id="PS51068"/>
    </source>
</evidence>
<dbReference type="SUPFAM" id="SSF46946">
    <property type="entry name" value="S13-like H2TH domain"/>
    <property type="match status" value="1"/>
</dbReference>
<evidence type="ECO:0000256" key="10">
    <source>
        <dbReference type="ARBA" id="ARBA00023125"/>
    </source>
</evidence>
<feature type="domain" description="FPG-type" evidence="17">
    <location>
        <begin position="258"/>
        <end position="290"/>
    </location>
</feature>
<keyword evidence="11" id="KW-0234">DNA repair</keyword>
<dbReference type="Pfam" id="PF06831">
    <property type="entry name" value="H2TH"/>
    <property type="match status" value="1"/>
</dbReference>
<comment type="caution">
    <text evidence="19">The sequence shown here is derived from an EMBL/GenBank/DDBJ whole genome shotgun (WGS) entry which is preliminary data.</text>
</comment>
<keyword evidence="9" id="KW-0862">Zinc</keyword>
<evidence type="ECO:0000256" key="4">
    <source>
        <dbReference type="ARBA" id="ARBA00011245"/>
    </source>
</evidence>
<dbReference type="PROSITE" id="PS51066">
    <property type="entry name" value="ZF_FPG_2"/>
    <property type="match status" value="1"/>
</dbReference>
<dbReference type="SUPFAM" id="SSF57716">
    <property type="entry name" value="Glucocorticoid receptor-like (DNA-binding domain)"/>
    <property type="match status" value="1"/>
</dbReference>
<dbReference type="FunFam" id="1.10.8.50:FF:000003">
    <property type="entry name" value="Formamidopyrimidine-DNA glycosylase"/>
    <property type="match status" value="1"/>
</dbReference>
<evidence type="ECO:0000256" key="7">
    <source>
        <dbReference type="ARBA" id="ARBA00022771"/>
    </source>
</evidence>
<dbReference type="PANTHER" id="PTHR22993:SF9">
    <property type="entry name" value="FORMAMIDOPYRIMIDINE-DNA GLYCOSYLASE"/>
    <property type="match status" value="1"/>
</dbReference>
<dbReference type="AlphaFoldDB" id="A0A927R434"/>
<dbReference type="CDD" id="cd08966">
    <property type="entry name" value="EcFpg-like_N"/>
    <property type="match status" value="1"/>
</dbReference>
<dbReference type="SMART" id="SM00898">
    <property type="entry name" value="Fapy_DNA_glyco"/>
    <property type="match status" value="1"/>
</dbReference>
<dbReference type="NCBIfam" id="TIGR00577">
    <property type="entry name" value="fpg"/>
    <property type="match status" value="1"/>
</dbReference>
<evidence type="ECO:0000256" key="2">
    <source>
        <dbReference type="ARBA" id="ARBA00001947"/>
    </source>
</evidence>
<comment type="catalytic activity">
    <reaction evidence="15">
        <text>2'-deoxyribonucleotide-(2'-deoxyribose 5'-phosphate)-2'-deoxyribonucleotide-DNA = a 3'-end 2'-deoxyribonucleotide-(2,3-dehydro-2,3-deoxyribose 5'-phosphate)-DNA + a 5'-end 5'-phospho-2'-deoxyribonucleoside-DNA + H(+)</text>
        <dbReference type="Rhea" id="RHEA:66592"/>
        <dbReference type="Rhea" id="RHEA-COMP:13180"/>
        <dbReference type="Rhea" id="RHEA-COMP:16897"/>
        <dbReference type="Rhea" id="RHEA-COMP:17067"/>
        <dbReference type="ChEBI" id="CHEBI:15378"/>
        <dbReference type="ChEBI" id="CHEBI:136412"/>
        <dbReference type="ChEBI" id="CHEBI:157695"/>
        <dbReference type="ChEBI" id="CHEBI:167181"/>
        <dbReference type="EC" id="4.2.99.18"/>
    </reaction>
</comment>
<keyword evidence="7 16" id="KW-0863">Zinc-finger</keyword>
<dbReference type="Gene3D" id="3.20.190.10">
    <property type="entry name" value="MutM-like, N-terminal"/>
    <property type="match status" value="1"/>
</dbReference>
<evidence type="ECO:0000313" key="19">
    <source>
        <dbReference type="EMBL" id="MBE1554418.1"/>
    </source>
</evidence>
<dbReference type="Gene3D" id="1.10.8.50">
    <property type="match status" value="1"/>
</dbReference>
<evidence type="ECO:0000259" key="17">
    <source>
        <dbReference type="PROSITE" id="PS51066"/>
    </source>
</evidence>
<evidence type="ECO:0000256" key="13">
    <source>
        <dbReference type="ARBA" id="ARBA00023268"/>
    </source>
</evidence>
<dbReference type="GO" id="GO:0003690">
    <property type="term" value="F:double-stranded DNA binding"/>
    <property type="evidence" value="ECO:0007669"/>
    <property type="project" value="UniProtKB-ARBA"/>
</dbReference>
<evidence type="ECO:0000313" key="20">
    <source>
        <dbReference type="Proteomes" id="UP000658225"/>
    </source>
</evidence>
<comment type="similarity">
    <text evidence="3">Belongs to the FPG family.</text>
</comment>
<name>A0A927R434_9BACL</name>
<dbReference type="RefSeq" id="WP_192598210.1">
    <property type="nucleotide sequence ID" value="NZ_JADBEL010000006.1"/>
</dbReference>
<evidence type="ECO:0000256" key="9">
    <source>
        <dbReference type="ARBA" id="ARBA00022833"/>
    </source>
</evidence>
<dbReference type="InterPro" id="IPR015887">
    <property type="entry name" value="DNA_glyclase_Znf_dom_DNA_BS"/>
</dbReference>
<evidence type="ECO:0000256" key="15">
    <source>
        <dbReference type="ARBA" id="ARBA00044632"/>
    </source>
</evidence>
<dbReference type="EC" id="4.2.99.18" evidence="19"/>
<evidence type="ECO:0000256" key="3">
    <source>
        <dbReference type="ARBA" id="ARBA00009409"/>
    </source>
</evidence>
<keyword evidence="14 19" id="KW-0326">Glycosidase</keyword>
<dbReference type="GO" id="GO:0034039">
    <property type="term" value="F:8-oxo-7,8-dihydroguanine DNA N-glycosylase activity"/>
    <property type="evidence" value="ECO:0007669"/>
    <property type="project" value="TreeGrafter"/>
</dbReference>
<evidence type="ECO:0000256" key="12">
    <source>
        <dbReference type="ARBA" id="ARBA00023239"/>
    </source>
</evidence>
<reference evidence="19" key="1">
    <citation type="submission" date="2020-10" db="EMBL/GenBank/DDBJ databases">
        <title>Genomic Encyclopedia of Type Strains, Phase IV (KMG-IV): sequencing the most valuable type-strain genomes for metagenomic binning, comparative biology and taxonomic classification.</title>
        <authorList>
            <person name="Goeker M."/>
        </authorList>
    </citation>
    <scope>NUCLEOTIDE SEQUENCE</scope>
    <source>
        <strain evidence="19">DSM 13886</strain>
    </source>
</reference>
<evidence type="ECO:0000256" key="6">
    <source>
        <dbReference type="ARBA" id="ARBA00022763"/>
    </source>
</evidence>
<keyword evidence="12 19" id="KW-0456">Lyase</keyword>
<dbReference type="EMBL" id="JADBEL010000006">
    <property type="protein sequence ID" value="MBE1554418.1"/>
    <property type="molecule type" value="Genomic_DNA"/>
</dbReference>
<dbReference type="GO" id="GO:0006284">
    <property type="term" value="P:base-excision repair"/>
    <property type="evidence" value="ECO:0007669"/>
    <property type="project" value="InterPro"/>
</dbReference>
<protein>
    <submittedName>
        <fullName evidence="19">Formamidopyrimidine-DNA glycosylase</fullName>
        <ecNumber evidence="19">3.2.2.23</ecNumber>
        <ecNumber evidence="19">4.2.99.18</ecNumber>
    </submittedName>
</protein>
<dbReference type="InterPro" id="IPR015886">
    <property type="entry name" value="H2TH_FPG"/>
</dbReference>
<dbReference type="InterPro" id="IPR000214">
    <property type="entry name" value="Znf_DNA_glyclase/AP_lyase"/>
</dbReference>
<dbReference type="GO" id="GO:0008270">
    <property type="term" value="F:zinc ion binding"/>
    <property type="evidence" value="ECO:0007669"/>
    <property type="project" value="UniProtKB-KW"/>
</dbReference>
<gene>
    <name evidence="19" type="ORF">H4683_001494</name>
</gene>
<comment type="cofactor">
    <cofactor evidence="2">
        <name>Zn(2+)</name>
        <dbReference type="ChEBI" id="CHEBI:29105"/>
    </cofactor>
</comment>
<comment type="catalytic activity">
    <reaction evidence="1">
        <text>Hydrolysis of DNA containing ring-opened 7-methylguanine residues, releasing 2,6-diamino-4-hydroxy-5-(N-methyl)formamidopyrimidine.</text>
        <dbReference type="EC" id="3.2.2.23"/>
    </reaction>
</comment>
<keyword evidence="10" id="KW-0238">DNA-binding</keyword>
<keyword evidence="13" id="KW-0511">Multifunctional enzyme</keyword>
<keyword evidence="8 19" id="KW-0378">Hydrolase</keyword>
<dbReference type="InterPro" id="IPR020629">
    <property type="entry name" value="FPG_Glyclase"/>
</dbReference>
<dbReference type="EC" id="3.2.2.23" evidence="19"/>
<dbReference type="GO" id="GO:0140078">
    <property type="term" value="F:class I DNA-(apurinic or apyrimidinic site) endonuclease activity"/>
    <property type="evidence" value="ECO:0007669"/>
    <property type="project" value="UniProtKB-EC"/>
</dbReference>
<dbReference type="NCBIfam" id="NF002211">
    <property type="entry name" value="PRK01103.1"/>
    <property type="match status" value="1"/>
</dbReference>
<evidence type="ECO:0000256" key="8">
    <source>
        <dbReference type="ARBA" id="ARBA00022801"/>
    </source>
</evidence>
<evidence type="ECO:0000256" key="5">
    <source>
        <dbReference type="ARBA" id="ARBA00022723"/>
    </source>
</evidence>
<comment type="subunit">
    <text evidence="4">Monomer.</text>
</comment>
<dbReference type="InterPro" id="IPR010979">
    <property type="entry name" value="Ribosomal_uS13-like_H2TH"/>
</dbReference>
<evidence type="ECO:0000256" key="11">
    <source>
        <dbReference type="ARBA" id="ARBA00023204"/>
    </source>
</evidence>
<dbReference type="SMART" id="SM01232">
    <property type="entry name" value="H2TH"/>
    <property type="match status" value="1"/>
</dbReference>
<dbReference type="PROSITE" id="PS51068">
    <property type="entry name" value="FPG_CAT"/>
    <property type="match status" value="1"/>
</dbReference>
<sequence>MPELPEVEGVVRALAPVATGRTTREITISDTVKQSKLLGKEAVLKGITTEDFIADMVGMTITNVTRRSKYIYFHLIKDGYTCLLVSHLGMTGAWFAVESLEEIREMKFRNHVHVVFTMDDGSLLVYSDIRRFGEMRLIDCEADHPPLLKMAPEPFDASALTHFLRMADTPKYARKPIKEVIMDGHIISGCGNIYATEALFKMKIHPARTVDRISLKRRTELFVVIVNVLQESIDAGGSSISDYRNINGEAGTMQDRLKMYGRKVCYECGEMTTSMKIAGRTSVYCPSCQK</sequence>
<dbReference type="Proteomes" id="UP000658225">
    <property type="component" value="Unassembled WGS sequence"/>
</dbReference>
<evidence type="ECO:0000256" key="14">
    <source>
        <dbReference type="ARBA" id="ARBA00023295"/>
    </source>
</evidence>
<dbReference type="SUPFAM" id="SSF81624">
    <property type="entry name" value="N-terminal domain of MutM-like DNA repair proteins"/>
    <property type="match status" value="1"/>
</dbReference>
<keyword evidence="5" id="KW-0479">Metal-binding</keyword>
<dbReference type="PANTHER" id="PTHR22993">
    <property type="entry name" value="FORMAMIDOPYRIMIDINE-DNA GLYCOSYLASE"/>
    <property type="match status" value="1"/>
</dbReference>
<evidence type="ECO:0000256" key="16">
    <source>
        <dbReference type="PROSITE-ProRule" id="PRU00391"/>
    </source>
</evidence>
<feature type="domain" description="Formamidopyrimidine-DNA glycosylase catalytic" evidence="18">
    <location>
        <begin position="2"/>
        <end position="133"/>
    </location>
</feature>
<dbReference type="GO" id="GO:0003684">
    <property type="term" value="F:damaged DNA binding"/>
    <property type="evidence" value="ECO:0007669"/>
    <property type="project" value="InterPro"/>
</dbReference>
<dbReference type="Pfam" id="PF01149">
    <property type="entry name" value="Fapy_DNA_glyco"/>
    <property type="match status" value="1"/>
</dbReference>